<accession>A0A816CQQ4</accession>
<sequence>MLSQFNSREPKLSPRGHCAVDCIEYLDEDGNPQIIDCYFKDGANKEEIRELLSGHPAFQNATKFETLALKYKVNVIFCPKHHCELNAIESLWCSQKVFVRSPTDQTFEKMIKLISESRADFVERSIELKLFRRFWHAVEAYSQGQTYGEVFKLFFSQLCSASVQSHRRILNDIINDD</sequence>
<dbReference type="EMBL" id="CAJNOR010007975">
    <property type="protein sequence ID" value="CAF1626490.1"/>
    <property type="molecule type" value="Genomic_DNA"/>
</dbReference>
<dbReference type="Proteomes" id="UP000663852">
    <property type="component" value="Unassembled WGS sequence"/>
</dbReference>
<dbReference type="OrthoDB" id="2266637at2759"/>
<name>A0A816CQQ4_ADIRI</name>
<evidence type="ECO:0008006" key="4">
    <source>
        <dbReference type="Google" id="ProtNLM"/>
    </source>
</evidence>
<keyword evidence="3" id="KW-1185">Reference proteome</keyword>
<evidence type="ECO:0000313" key="1">
    <source>
        <dbReference type="EMBL" id="CAF1546907.1"/>
    </source>
</evidence>
<organism evidence="2 3">
    <name type="scientific">Adineta ricciae</name>
    <name type="common">Rotifer</name>
    <dbReference type="NCBI Taxonomy" id="249248"/>
    <lineage>
        <taxon>Eukaryota</taxon>
        <taxon>Metazoa</taxon>
        <taxon>Spiralia</taxon>
        <taxon>Gnathifera</taxon>
        <taxon>Rotifera</taxon>
        <taxon>Eurotatoria</taxon>
        <taxon>Bdelloidea</taxon>
        <taxon>Adinetida</taxon>
        <taxon>Adinetidae</taxon>
        <taxon>Adineta</taxon>
    </lineage>
</organism>
<evidence type="ECO:0000313" key="3">
    <source>
        <dbReference type="Proteomes" id="UP000663828"/>
    </source>
</evidence>
<comment type="caution">
    <text evidence="2">The sequence shown here is derived from an EMBL/GenBank/DDBJ whole genome shotgun (WGS) entry which is preliminary data.</text>
</comment>
<gene>
    <name evidence="1" type="ORF">EDS130_LOCUS45718</name>
    <name evidence="2" type="ORF">XAT740_LOCUS50978</name>
</gene>
<dbReference type="InterPro" id="IPR036397">
    <property type="entry name" value="RNaseH_sf"/>
</dbReference>
<dbReference type="Proteomes" id="UP000663828">
    <property type="component" value="Unassembled WGS sequence"/>
</dbReference>
<dbReference type="AlphaFoldDB" id="A0A816CQQ4"/>
<protein>
    <recommendedName>
        <fullName evidence="4">Tc1-like transposase DDE domain-containing protein</fullName>
    </recommendedName>
</protein>
<dbReference type="EMBL" id="CAJNOJ010001224">
    <property type="protein sequence ID" value="CAF1546907.1"/>
    <property type="molecule type" value="Genomic_DNA"/>
</dbReference>
<dbReference type="Gene3D" id="3.30.420.10">
    <property type="entry name" value="Ribonuclease H-like superfamily/Ribonuclease H"/>
    <property type="match status" value="1"/>
</dbReference>
<reference evidence="2" key="1">
    <citation type="submission" date="2021-02" db="EMBL/GenBank/DDBJ databases">
        <authorList>
            <person name="Nowell W R."/>
        </authorList>
    </citation>
    <scope>NUCLEOTIDE SEQUENCE</scope>
</reference>
<dbReference type="GO" id="GO:0003676">
    <property type="term" value="F:nucleic acid binding"/>
    <property type="evidence" value="ECO:0007669"/>
    <property type="project" value="InterPro"/>
</dbReference>
<evidence type="ECO:0000313" key="2">
    <source>
        <dbReference type="EMBL" id="CAF1626490.1"/>
    </source>
</evidence>
<proteinExistence type="predicted"/>